<dbReference type="EMBL" id="LNIX01000002">
    <property type="protein sequence ID" value="OXA60706.1"/>
    <property type="molecule type" value="Genomic_DNA"/>
</dbReference>
<dbReference type="CDD" id="cd23814">
    <property type="entry name" value="UEV_AKTIP"/>
    <property type="match status" value="1"/>
</dbReference>
<reference evidence="3 4" key="1">
    <citation type="submission" date="2015-12" db="EMBL/GenBank/DDBJ databases">
        <title>The genome of Folsomia candida.</title>
        <authorList>
            <person name="Faddeeva A."/>
            <person name="Derks M.F."/>
            <person name="Anvar Y."/>
            <person name="Smit S."/>
            <person name="Van Straalen N."/>
            <person name="Roelofs D."/>
        </authorList>
    </citation>
    <scope>NUCLEOTIDE SEQUENCE [LARGE SCALE GENOMIC DNA]</scope>
    <source>
        <strain evidence="3 4">VU population</strain>
        <tissue evidence="3">Whole body</tissue>
    </source>
</reference>
<evidence type="ECO:0000313" key="3">
    <source>
        <dbReference type="EMBL" id="OXA60706.1"/>
    </source>
</evidence>
<evidence type="ECO:0000256" key="1">
    <source>
        <dbReference type="SAM" id="MobiDB-lite"/>
    </source>
</evidence>
<dbReference type="Proteomes" id="UP000198287">
    <property type="component" value="Unassembled WGS sequence"/>
</dbReference>
<sequence>MSVNVNGTLGATGMTSFSGESGQQSPVQGQQQQQQDQGRRQRLKELVRPIFQESYFTAEYCLLGAIQINQPNKLSGLYAIPSAQSPFLWLCVLFVHNGPWQGGVFRFVLKFPDSFPDASSQNNLPVVQFTGSYPKCHPLINPSRGTFDIKRYYKTYNRSSHHIWQLLKCTRKIFYKLEIIDKILYPNKTAAELYLQSEEQFLRKCDQDVQNSKSKVYDEDMYSKDPNYIRFSRDYARIDNVNGSSEDNTLSSGIGLSFMSTHSSLFDL</sequence>
<dbReference type="OrthoDB" id="5596422at2759"/>
<dbReference type="STRING" id="158441.A0A226EVS9"/>
<dbReference type="OMA" id="NCHHISM"/>
<dbReference type="SUPFAM" id="SSF54495">
    <property type="entry name" value="UBC-like"/>
    <property type="match status" value="1"/>
</dbReference>
<dbReference type="InterPro" id="IPR016135">
    <property type="entry name" value="UBQ-conjugating_enzyme/RWD"/>
</dbReference>
<accession>A0A226EVS9</accession>
<keyword evidence="4" id="KW-1185">Reference proteome</keyword>
<gene>
    <name evidence="3" type="ORF">Fcan01_05843</name>
</gene>
<comment type="caution">
    <text evidence="3">The sequence shown here is derived from an EMBL/GenBank/DDBJ whole genome shotgun (WGS) entry which is preliminary data.</text>
</comment>
<dbReference type="AlphaFoldDB" id="A0A226EVS9"/>
<feature type="region of interest" description="Disordered" evidence="1">
    <location>
        <begin position="1"/>
        <end position="39"/>
    </location>
</feature>
<dbReference type="PROSITE" id="PS50127">
    <property type="entry name" value="UBC_2"/>
    <property type="match status" value="1"/>
</dbReference>
<dbReference type="Gene3D" id="3.10.110.10">
    <property type="entry name" value="Ubiquitin Conjugating Enzyme"/>
    <property type="match status" value="1"/>
</dbReference>
<feature type="domain" description="UBC core" evidence="2">
    <location>
        <begin position="57"/>
        <end position="214"/>
    </location>
</feature>
<feature type="compositionally biased region" description="Polar residues" evidence="1">
    <location>
        <begin position="1"/>
        <end position="21"/>
    </location>
</feature>
<protein>
    <submittedName>
        <fullName evidence="3">Protein crossbronx</fullName>
    </submittedName>
</protein>
<evidence type="ECO:0000313" key="4">
    <source>
        <dbReference type="Proteomes" id="UP000198287"/>
    </source>
</evidence>
<proteinExistence type="predicted"/>
<organism evidence="3 4">
    <name type="scientific">Folsomia candida</name>
    <name type="common">Springtail</name>
    <dbReference type="NCBI Taxonomy" id="158441"/>
    <lineage>
        <taxon>Eukaryota</taxon>
        <taxon>Metazoa</taxon>
        <taxon>Ecdysozoa</taxon>
        <taxon>Arthropoda</taxon>
        <taxon>Hexapoda</taxon>
        <taxon>Collembola</taxon>
        <taxon>Entomobryomorpha</taxon>
        <taxon>Isotomoidea</taxon>
        <taxon>Isotomidae</taxon>
        <taxon>Proisotominae</taxon>
        <taxon>Folsomia</taxon>
    </lineage>
</organism>
<evidence type="ECO:0000259" key="2">
    <source>
        <dbReference type="PROSITE" id="PS50127"/>
    </source>
</evidence>
<name>A0A226EVS9_FOLCA</name>
<feature type="compositionally biased region" description="Low complexity" evidence="1">
    <location>
        <begin position="22"/>
        <end position="36"/>
    </location>
</feature>
<dbReference type="InterPro" id="IPR000608">
    <property type="entry name" value="UBC"/>
</dbReference>